<sequence length="469" mass="54315">MNLLPFTEYYLWSISLCVLLFLIDDLFIDFTARIKKIGPKAISKNILYDSKNSKMLAIMVANWKEDAVLEAMIKGNMANLPMENVHIFLGVYPNDTATMEIALKMEARFPRVHAVINTQEGPTYKGQMLNEVVKYIFIKEDKLGVEFEGFILHDSEDVLDPNIPYLYSLGLREADFIQTPVFSLPVKWWDLTAGTYMDEFSEIHTKDLLVRQHMGAALPSAGVGTCLSRKLILTFLSRQNEEVFLPDSLTEDYQIGLQTTIWGFRSTFLCCYIEGEDCSKIISTREFFPHKFWQSIRQKTRWTTGIAFQGAKNIGWFGNFWQRYFLWRDRKGPINAFLTLNLIFIMVLLPFLSEDRVYFSNKYLQFVLLLNTFGMFIRFGSRISCVEKLYGKACAYSAILRWPSAMVINMWSGIRSTRQYIESSLTGKKIKWVKTEHRLPEGFGEVLEPINHRQPISQLSLDHESTLQL</sequence>
<evidence type="ECO:0000313" key="2">
    <source>
        <dbReference type="EMBL" id="MEA9358163.1"/>
    </source>
</evidence>
<dbReference type="SUPFAM" id="SSF53448">
    <property type="entry name" value="Nucleotide-diphospho-sugar transferases"/>
    <property type="match status" value="1"/>
</dbReference>
<dbReference type="GO" id="GO:0016757">
    <property type="term" value="F:glycosyltransferase activity"/>
    <property type="evidence" value="ECO:0007669"/>
    <property type="project" value="UniProtKB-KW"/>
</dbReference>
<proteinExistence type="predicted"/>
<dbReference type="EC" id="2.4.-.-" evidence="2"/>
<accession>A0ABU5W0K0</accession>
<dbReference type="EMBL" id="JAYGJQ010000003">
    <property type="protein sequence ID" value="MEA9358163.1"/>
    <property type="molecule type" value="Genomic_DNA"/>
</dbReference>
<keyword evidence="2" id="KW-0808">Transferase</keyword>
<keyword evidence="2" id="KW-0328">Glycosyltransferase</keyword>
<evidence type="ECO:0000256" key="1">
    <source>
        <dbReference type="SAM" id="Phobius"/>
    </source>
</evidence>
<reference evidence="2 3" key="1">
    <citation type="submission" date="2023-11" db="EMBL/GenBank/DDBJ databases">
        <title>A Novel Polar Bacteriovorax (B. antarcticus) Isolated from the Biocrust in Antarctica.</title>
        <authorList>
            <person name="Mun W."/>
            <person name="Choi S.Y."/>
            <person name="Mitchell R.J."/>
        </authorList>
    </citation>
    <scope>NUCLEOTIDE SEQUENCE [LARGE SCALE GENOMIC DNA]</scope>
    <source>
        <strain evidence="2 3">PP10</strain>
    </source>
</reference>
<dbReference type="InterPro" id="IPR029044">
    <property type="entry name" value="Nucleotide-diphossugar_trans"/>
</dbReference>
<name>A0ABU5W0K0_9BACT</name>
<evidence type="ECO:0000313" key="3">
    <source>
        <dbReference type="Proteomes" id="UP001302274"/>
    </source>
</evidence>
<gene>
    <name evidence="2" type="ORF">SHI21_18155</name>
</gene>
<organism evidence="2 3">
    <name type="scientific">Bacteriovorax antarcticus</name>
    <dbReference type="NCBI Taxonomy" id="3088717"/>
    <lineage>
        <taxon>Bacteria</taxon>
        <taxon>Pseudomonadati</taxon>
        <taxon>Bdellovibrionota</taxon>
        <taxon>Bacteriovoracia</taxon>
        <taxon>Bacteriovoracales</taxon>
        <taxon>Bacteriovoracaceae</taxon>
        <taxon>Bacteriovorax</taxon>
    </lineage>
</organism>
<dbReference type="Proteomes" id="UP001302274">
    <property type="component" value="Unassembled WGS sequence"/>
</dbReference>
<keyword evidence="1" id="KW-1133">Transmembrane helix</keyword>
<keyword evidence="1" id="KW-0812">Transmembrane</keyword>
<feature type="transmembrane region" description="Helical" evidence="1">
    <location>
        <begin position="12"/>
        <end position="32"/>
    </location>
</feature>
<feature type="transmembrane region" description="Helical" evidence="1">
    <location>
        <begin position="363"/>
        <end position="381"/>
    </location>
</feature>
<dbReference type="Pfam" id="PF13641">
    <property type="entry name" value="Glyco_tranf_2_3"/>
    <property type="match status" value="1"/>
</dbReference>
<dbReference type="RefSeq" id="WP_323578452.1">
    <property type="nucleotide sequence ID" value="NZ_JAYGJQ010000003.1"/>
</dbReference>
<feature type="transmembrane region" description="Helical" evidence="1">
    <location>
        <begin position="332"/>
        <end position="351"/>
    </location>
</feature>
<protein>
    <submittedName>
        <fullName evidence="2">Glycosyltransferase</fullName>
        <ecNumber evidence="2">2.4.-.-</ecNumber>
    </submittedName>
</protein>
<keyword evidence="1" id="KW-0472">Membrane</keyword>
<keyword evidence="3" id="KW-1185">Reference proteome</keyword>
<comment type="caution">
    <text evidence="2">The sequence shown here is derived from an EMBL/GenBank/DDBJ whole genome shotgun (WGS) entry which is preliminary data.</text>
</comment>